<dbReference type="EMBL" id="JAVFWL010000002">
    <property type="protein sequence ID" value="KAK6733207.1"/>
    <property type="molecule type" value="Genomic_DNA"/>
</dbReference>
<accession>A0ABR1C3U3</accession>
<gene>
    <name evidence="1" type="primary">Necator_chrII.g4936</name>
    <name evidence="1" type="ORF">RB195_017144</name>
</gene>
<proteinExistence type="predicted"/>
<dbReference type="Proteomes" id="UP001303046">
    <property type="component" value="Unassembled WGS sequence"/>
</dbReference>
<keyword evidence="2" id="KW-1185">Reference proteome</keyword>
<organism evidence="1 2">
    <name type="scientific">Necator americanus</name>
    <name type="common">Human hookworm</name>
    <dbReference type="NCBI Taxonomy" id="51031"/>
    <lineage>
        <taxon>Eukaryota</taxon>
        <taxon>Metazoa</taxon>
        <taxon>Ecdysozoa</taxon>
        <taxon>Nematoda</taxon>
        <taxon>Chromadorea</taxon>
        <taxon>Rhabditida</taxon>
        <taxon>Rhabditina</taxon>
        <taxon>Rhabditomorpha</taxon>
        <taxon>Strongyloidea</taxon>
        <taxon>Ancylostomatidae</taxon>
        <taxon>Bunostominae</taxon>
        <taxon>Necator</taxon>
    </lineage>
</organism>
<evidence type="ECO:0000313" key="1">
    <source>
        <dbReference type="EMBL" id="KAK6733207.1"/>
    </source>
</evidence>
<name>A0ABR1C3U3_NECAM</name>
<protein>
    <submittedName>
        <fullName evidence="1">Uncharacterized protein</fullName>
    </submittedName>
</protein>
<sequence>MWGDKEKHDPLLLGGFSMGNNGLHHHSHLYREFHRGMNGKSRPVVLWKGETARKKRFGWFPVGFWDCCGLEMAGKNSENRRNNNHLILRQFLAGKDAENITR</sequence>
<comment type="caution">
    <text evidence="1">The sequence shown here is derived from an EMBL/GenBank/DDBJ whole genome shotgun (WGS) entry which is preliminary data.</text>
</comment>
<evidence type="ECO:0000313" key="2">
    <source>
        <dbReference type="Proteomes" id="UP001303046"/>
    </source>
</evidence>
<reference evidence="1 2" key="1">
    <citation type="submission" date="2023-08" db="EMBL/GenBank/DDBJ databases">
        <title>A Necator americanus chromosomal reference genome.</title>
        <authorList>
            <person name="Ilik V."/>
            <person name="Petrzelkova K.J."/>
            <person name="Pardy F."/>
            <person name="Fuh T."/>
            <person name="Niatou-Singa F.S."/>
            <person name="Gouil Q."/>
            <person name="Baker L."/>
            <person name="Ritchie M.E."/>
            <person name="Jex A.R."/>
            <person name="Gazzola D."/>
            <person name="Li H."/>
            <person name="Toshio Fujiwara R."/>
            <person name="Zhan B."/>
            <person name="Aroian R.V."/>
            <person name="Pafco B."/>
            <person name="Schwarz E.M."/>
        </authorList>
    </citation>
    <scope>NUCLEOTIDE SEQUENCE [LARGE SCALE GENOMIC DNA]</scope>
    <source>
        <strain evidence="1 2">Aroian</strain>
        <tissue evidence="1">Whole animal</tissue>
    </source>
</reference>